<organism evidence="8 9">
    <name type="scientific">Novipirellula artificiosorum</name>
    <dbReference type="NCBI Taxonomy" id="2528016"/>
    <lineage>
        <taxon>Bacteria</taxon>
        <taxon>Pseudomonadati</taxon>
        <taxon>Planctomycetota</taxon>
        <taxon>Planctomycetia</taxon>
        <taxon>Pirellulales</taxon>
        <taxon>Pirellulaceae</taxon>
        <taxon>Novipirellula</taxon>
    </lineage>
</organism>
<dbReference type="EMBL" id="SJPV01000020">
    <property type="protein sequence ID" value="TWU30853.1"/>
    <property type="molecule type" value="Genomic_DNA"/>
</dbReference>
<keyword evidence="3 8" id="KW-0418">Kinase</keyword>
<reference evidence="8 9" key="1">
    <citation type="submission" date="2019-02" db="EMBL/GenBank/DDBJ databases">
        <title>Deep-cultivation of Planctomycetes and their phenomic and genomic characterization uncovers novel biology.</title>
        <authorList>
            <person name="Wiegand S."/>
            <person name="Jogler M."/>
            <person name="Boedeker C."/>
            <person name="Pinto D."/>
            <person name="Vollmers J."/>
            <person name="Rivas-Marin E."/>
            <person name="Kohn T."/>
            <person name="Peeters S.H."/>
            <person name="Heuer A."/>
            <person name="Rast P."/>
            <person name="Oberbeckmann S."/>
            <person name="Bunk B."/>
            <person name="Jeske O."/>
            <person name="Meyerdierks A."/>
            <person name="Storesund J.E."/>
            <person name="Kallscheuer N."/>
            <person name="Luecker S."/>
            <person name="Lage O.M."/>
            <person name="Pohl T."/>
            <person name="Merkel B.J."/>
            <person name="Hornburger P."/>
            <person name="Mueller R.-W."/>
            <person name="Bruemmer F."/>
            <person name="Labrenz M."/>
            <person name="Spormann A.M."/>
            <person name="Op Den Camp H."/>
            <person name="Overmann J."/>
            <person name="Amann R."/>
            <person name="Jetten M.S.M."/>
            <person name="Mascher T."/>
            <person name="Medema M.H."/>
            <person name="Devos D.P."/>
            <person name="Kaster A.-K."/>
            <person name="Ovreas L."/>
            <person name="Rohde M."/>
            <person name="Galperin M.Y."/>
            <person name="Jogler C."/>
        </authorList>
    </citation>
    <scope>NUCLEOTIDE SEQUENCE [LARGE SCALE GENOMIC DNA]</scope>
    <source>
        <strain evidence="8 9">Poly41</strain>
    </source>
</reference>
<keyword evidence="6" id="KW-1133">Transmembrane helix</keyword>
<dbReference type="GO" id="GO:0005524">
    <property type="term" value="F:ATP binding"/>
    <property type="evidence" value="ECO:0007669"/>
    <property type="project" value="UniProtKB-UniRule"/>
</dbReference>
<evidence type="ECO:0000313" key="8">
    <source>
        <dbReference type="EMBL" id="TWU30853.1"/>
    </source>
</evidence>
<dbReference type="InterPro" id="IPR017441">
    <property type="entry name" value="Protein_kinase_ATP_BS"/>
</dbReference>
<dbReference type="PANTHER" id="PTHR43289">
    <property type="entry name" value="MITOGEN-ACTIVATED PROTEIN KINASE KINASE KINASE 20-RELATED"/>
    <property type="match status" value="1"/>
</dbReference>
<feature type="domain" description="Protein kinase" evidence="7">
    <location>
        <begin position="115"/>
        <end position="390"/>
    </location>
</feature>
<gene>
    <name evidence="8" type="primary">prkC_22</name>
    <name evidence="8" type="ORF">Poly41_65470</name>
</gene>
<keyword evidence="9" id="KW-1185">Reference proteome</keyword>
<evidence type="ECO:0000256" key="4">
    <source>
        <dbReference type="ARBA" id="ARBA00022840"/>
    </source>
</evidence>
<dbReference type="EC" id="2.7.11.1" evidence="8"/>
<dbReference type="PROSITE" id="PS00108">
    <property type="entry name" value="PROTEIN_KINASE_ST"/>
    <property type="match status" value="1"/>
</dbReference>
<dbReference type="InterPro" id="IPR011009">
    <property type="entry name" value="Kinase-like_dom_sf"/>
</dbReference>
<dbReference type="Pfam" id="PF13374">
    <property type="entry name" value="TPR_10"/>
    <property type="match status" value="2"/>
</dbReference>
<evidence type="ECO:0000313" key="9">
    <source>
        <dbReference type="Proteomes" id="UP000319143"/>
    </source>
</evidence>
<dbReference type="InterPro" id="IPR008271">
    <property type="entry name" value="Ser/Thr_kinase_AS"/>
</dbReference>
<evidence type="ECO:0000256" key="5">
    <source>
        <dbReference type="PROSITE-ProRule" id="PRU10141"/>
    </source>
</evidence>
<accession>A0A5C6D123</accession>
<protein>
    <submittedName>
        <fullName evidence="8">Serine/threonine-protein kinase PrkC</fullName>
        <ecNumber evidence="8">2.7.11.1</ecNumber>
    </submittedName>
</protein>
<dbReference type="Gene3D" id="1.25.40.10">
    <property type="entry name" value="Tetratricopeptide repeat domain"/>
    <property type="match status" value="3"/>
</dbReference>
<dbReference type="Gene3D" id="3.30.200.20">
    <property type="entry name" value="Phosphorylase Kinase, domain 1"/>
    <property type="match status" value="1"/>
</dbReference>
<evidence type="ECO:0000256" key="6">
    <source>
        <dbReference type="SAM" id="Phobius"/>
    </source>
</evidence>
<keyword evidence="6" id="KW-0472">Membrane</keyword>
<keyword evidence="1 8" id="KW-0808">Transferase</keyword>
<dbReference type="InterPro" id="IPR011990">
    <property type="entry name" value="TPR-like_helical_dom_sf"/>
</dbReference>
<proteinExistence type="predicted"/>
<evidence type="ECO:0000256" key="3">
    <source>
        <dbReference type="ARBA" id="ARBA00022777"/>
    </source>
</evidence>
<dbReference type="Pfam" id="PF00069">
    <property type="entry name" value="Pkinase"/>
    <property type="match status" value="1"/>
</dbReference>
<dbReference type="GO" id="GO:0004674">
    <property type="term" value="F:protein serine/threonine kinase activity"/>
    <property type="evidence" value="ECO:0007669"/>
    <property type="project" value="UniProtKB-EC"/>
</dbReference>
<evidence type="ECO:0000259" key="7">
    <source>
        <dbReference type="PROSITE" id="PS50011"/>
    </source>
</evidence>
<dbReference type="Proteomes" id="UP000319143">
    <property type="component" value="Unassembled WGS sequence"/>
</dbReference>
<name>A0A5C6D123_9BACT</name>
<dbReference type="PROSITE" id="PS50011">
    <property type="entry name" value="PROTEIN_KINASE_DOM"/>
    <property type="match status" value="1"/>
</dbReference>
<keyword evidence="6" id="KW-0812">Transmembrane</keyword>
<dbReference type="PROSITE" id="PS00107">
    <property type="entry name" value="PROTEIN_KINASE_ATP"/>
    <property type="match status" value="1"/>
</dbReference>
<dbReference type="SMART" id="SM00028">
    <property type="entry name" value="TPR"/>
    <property type="match status" value="6"/>
</dbReference>
<keyword evidence="2 5" id="KW-0547">Nucleotide-binding</keyword>
<dbReference type="InterPro" id="IPR000719">
    <property type="entry name" value="Prot_kinase_dom"/>
</dbReference>
<comment type="caution">
    <text evidence="8">The sequence shown here is derived from an EMBL/GenBank/DDBJ whole genome shotgun (WGS) entry which is preliminary data.</text>
</comment>
<dbReference type="Gene3D" id="1.10.510.10">
    <property type="entry name" value="Transferase(Phosphotransferase) domain 1"/>
    <property type="match status" value="1"/>
</dbReference>
<feature type="binding site" evidence="5">
    <location>
        <position position="144"/>
    </location>
    <ligand>
        <name>ATP</name>
        <dbReference type="ChEBI" id="CHEBI:30616"/>
    </ligand>
</feature>
<dbReference type="OrthoDB" id="6111975at2"/>
<evidence type="ECO:0000256" key="1">
    <source>
        <dbReference type="ARBA" id="ARBA00022679"/>
    </source>
</evidence>
<dbReference type="RefSeq" id="WP_146531230.1">
    <property type="nucleotide sequence ID" value="NZ_SJPV01000020.1"/>
</dbReference>
<sequence>MIIEETEPDISVEPAMLRELTEDQRTRLTEQLDEYLRGMEQGAAVDVGEIARQNPDLADVFKVYLSKLQAIYGIAVGFDAGDARGLSAFTQRLSDGCSAEQNRFDINGPMKLGDFTILHELGRGGMGVVYEANQQSLNRRVAIKLLSVSSAIDANQIARFRNEAHAAGLLQHPNIVAVHSVGSDRGIHYYAMQLIEGQSMDAWVRNRGDAPPKDGSVAWSQVVRWCVDIADALHCAHATGVVHRDVKPSNLMLDGSGKIWITDFGLARCQSDQSLTKPGDLVGTMRYMSPEQSSGQSALVDGRTDIYSLAATAYEMLALRPAHPGDETATILRSIDQHNVTPLRQHCPSIPRDLETVVAKAMSKHRDQRYETAADFRDDLRRVLAGEPTIARPASIIDKVANWAIKHQRSVLVSVLVIMLVATLGFVGLAVGTAVITAEKRASVQHAIAAARGEKLARDAVDRLGAQMAELLSEIPAAESVRRRLLSETLDYYQQFAFHADDDPDLQEDLAITFGKIGGLQSELGAGDEAVDSYQKSESLYSRLAEPLPSRLRLQLDWSTSQNNLAESLHRSGRIDDAAVWFAEAIQKQTDLLRTVNEVNDDSLHDTVVMRLSTSLNNLGLLLSEAGALEEAEASYRRAIALLASGNDNDSSAAQRQQLASVQVNLGGLLTRSDPARAAEYAREALVIQADSLSSNPGNARLATQVVVTLNTLGAAQLEAEQLSAAVNSLERAAEIGKQLLQRWPDQMTYRRDFVISLNQLGLALSKSGKLNLATARFEEAVEQGRTLAEQFPEDAEIQSMLGGVLNNFGFLHQQLGDDRTAMEAYEEAVRVQTHAVQLAPEVARYRAYLLKHQDNLRSFRRIGNSVRVSVSERLRSDGDGSHQVQVSKEDRS</sequence>
<dbReference type="SUPFAM" id="SSF56112">
    <property type="entry name" value="Protein kinase-like (PK-like)"/>
    <property type="match status" value="1"/>
</dbReference>
<dbReference type="AlphaFoldDB" id="A0A5C6D123"/>
<dbReference type="CDD" id="cd14014">
    <property type="entry name" value="STKc_PknB_like"/>
    <property type="match status" value="1"/>
</dbReference>
<dbReference type="InterPro" id="IPR019734">
    <property type="entry name" value="TPR_rpt"/>
</dbReference>
<feature type="transmembrane region" description="Helical" evidence="6">
    <location>
        <begin position="411"/>
        <end position="436"/>
    </location>
</feature>
<keyword evidence="4 5" id="KW-0067">ATP-binding</keyword>
<dbReference type="Pfam" id="PF13181">
    <property type="entry name" value="TPR_8"/>
    <property type="match status" value="1"/>
</dbReference>
<dbReference type="PANTHER" id="PTHR43289:SF34">
    <property type="entry name" value="SERINE_THREONINE-PROTEIN KINASE YBDM-RELATED"/>
    <property type="match status" value="1"/>
</dbReference>
<evidence type="ECO:0000256" key="2">
    <source>
        <dbReference type="ARBA" id="ARBA00022741"/>
    </source>
</evidence>
<dbReference type="SUPFAM" id="SSF48452">
    <property type="entry name" value="TPR-like"/>
    <property type="match status" value="2"/>
</dbReference>
<dbReference type="SMART" id="SM00220">
    <property type="entry name" value="S_TKc"/>
    <property type="match status" value="1"/>
</dbReference>